<evidence type="ECO:0008006" key="3">
    <source>
        <dbReference type="Google" id="ProtNLM"/>
    </source>
</evidence>
<accession>A0A2S0HYW7</accession>
<dbReference type="KEGG" id="aue:C5O00_11875"/>
<dbReference type="PROSITE" id="PS51257">
    <property type="entry name" value="PROKAR_LIPOPROTEIN"/>
    <property type="match status" value="1"/>
</dbReference>
<evidence type="ECO:0000313" key="1">
    <source>
        <dbReference type="EMBL" id="AVI51828.1"/>
    </source>
</evidence>
<dbReference type="Proteomes" id="UP000238442">
    <property type="component" value="Chromosome"/>
</dbReference>
<proteinExistence type="predicted"/>
<evidence type="ECO:0000313" key="2">
    <source>
        <dbReference type="Proteomes" id="UP000238442"/>
    </source>
</evidence>
<name>A0A2S0HYW7_9FLAO</name>
<dbReference type="SUPFAM" id="SSF52266">
    <property type="entry name" value="SGNH hydrolase"/>
    <property type="match status" value="1"/>
</dbReference>
<sequence length="311" mass="36633">MLRKFAIQAILFFIPVIMGCIAVEMVTRNLPMRYTYIGNYLEKESANLEVMVLGSSQMKDAVNPQWLSRPSINLASTSQHHNTDLKILRGLKDRMPLLNTVLIELSYAHLELPHNDGEFWKNNVYLEYYGVNCFDRKVWFKDHLIYISNPPFFSDAIYKEYFSNEVRDVFNEFGFNVNCHEGAFSRNDFDEEKIAQLDFVVRASENRELFEHNSNYFLNMIKEVETMGLNVIVITTPLYKTYKEKRNTHILKRRDSILQVVEQRFPKVRVFNCEADCTEFTVKDFLNHNHLNAEGARKFTEKLDHFLQNNP</sequence>
<organism evidence="1 2">
    <name type="scientific">Pukyongia salina</name>
    <dbReference type="NCBI Taxonomy" id="2094025"/>
    <lineage>
        <taxon>Bacteria</taxon>
        <taxon>Pseudomonadati</taxon>
        <taxon>Bacteroidota</taxon>
        <taxon>Flavobacteriia</taxon>
        <taxon>Flavobacteriales</taxon>
        <taxon>Flavobacteriaceae</taxon>
        <taxon>Pukyongia</taxon>
    </lineage>
</organism>
<protein>
    <recommendedName>
        <fullName evidence="3">SGNH/GDSL hydrolase family protein</fullName>
    </recommendedName>
</protein>
<dbReference type="RefSeq" id="WP_105217068.1">
    <property type="nucleotide sequence ID" value="NZ_CP027062.1"/>
</dbReference>
<gene>
    <name evidence="1" type="ORF">C5O00_11875</name>
</gene>
<reference evidence="1 2" key="1">
    <citation type="submission" date="2018-02" db="EMBL/GenBank/DDBJ databases">
        <title>Genomic analysis of the strain RR4-38 isolated from a seawater recirculating aquaculture system.</title>
        <authorList>
            <person name="Kim Y.-S."/>
            <person name="Jang Y.H."/>
            <person name="Kim K.-H."/>
        </authorList>
    </citation>
    <scope>NUCLEOTIDE SEQUENCE [LARGE SCALE GENOMIC DNA]</scope>
    <source>
        <strain evidence="1 2">RR4-38</strain>
    </source>
</reference>
<keyword evidence="2" id="KW-1185">Reference proteome</keyword>
<dbReference type="EMBL" id="CP027062">
    <property type="protein sequence ID" value="AVI51828.1"/>
    <property type="molecule type" value="Genomic_DNA"/>
</dbReference>
<dbReference type="OrthoDB" id="9761723at2"/>
<dbReference type="AlphaFoldDB" id="A0A2S0HYW7"/>